<sequence>MGESDESRLGTARPVGSAGVPEEPAEQVAVSEVAVSEAAVSEAAVSEAAAGGAGEGERATAGKKARPAKRKGSGLLETLLYVLGGVVVALLVHTFLLQSFYIPSESMQNTLLVDDYVVVNKLAYKLGPVERGDIVVFKGWNGEDTIKRVIGVGGDHVKCCDAKHRITVNGTPLDEEGKYLYPGAKPSDREFDVKVPMGRLWLMGDHRNNSADSRFYPDDGHYGTISEDDVTGRAFVRYWPLNRISLLSRPDTFSAVR</sequence>
<name>A0A8H9HAY2_9ACTN</name>
<evidence type="ECO:0000259" key="6">
    <source>
        <dbReference type="Pfam" id="PF10502"/>
    </source>
</evidence>
<keyword evidence="4" id="KW-0645">Protease</keyword>
<evidence type="ECO:0000313" key="7">
    <source>
        <dbReference type="EMBL" id="GGO31743.1"/>
    </source>
</evidence>
<dbReference type="GO" id="GO:0005886">
    <property type="term" value="C:plasma membrane"/>
    <property type="evidence" value="ECO:0007669"/>
    <property type="project" value="UniProtKB-SubCell"/>
</dbReference>
<evidence type="ECO:0000313" key="8">
    <source>
        <dbReference type="Proteomes" id="UP000653480"/>
    </source>
</evidence>
<feature type="transmembrane region" description="Helical" evidence="4">
    <location>
        <begin position="79"/>
        <end position="101"/>
    </location>
</feature>
<comment type="subcellular location">
    <subcellularLocation>
        <location evidence="1">Cell membrane</location>
        <topology evidence="1">Single-pass type II membrane protein</topology>
    </subcellularLocation>
    <subcellularLocation>
        <location evidence="4">Membrane</location>
        <topology evidence="4">Single-pass type II membrane protein</topology>
    </subcellularLocation>
</comment>
<protein>
    <recommendedName>
        <fullName evidence="4">Signal peptidase I</fullName>
        <ecNumber evidence="4">3.4.21.89</ecNumber>
    </recommendedName>
</protein>
<keyword evidence="8" id="KW-1185">Reference proteome</keyword>
<feature type="region of interest" description="Disordered" evidence="5">
    <location>
        <begin position="1"/>
        <end position="27"/>
    </location>
</feature>
<dbReference type="Proteomes" id="UP000653480">
    <property type="component" value="Unassembled WGS sequence"/>
</dbReference>
<proteinExistence type="inferred from homology"/>
<reference evidence="7" key="2">
    <citation type="submission" date="2020-09" db="EMBL/GenBank/DDBJ databases">
        <authorList>
            <person name="Sun Q."/>
            <person name="Zhou Y."/>
        </authorList>
    </citation>
    <scope>NUCLEOTIDE SEQUENCE</scope>
    <source>
        <strain evidence="7">CGMCC 4.7138</strain>
    </source>
</reference>
<dbReference type="InterPro" id="IPR000223">
    <property type="entry name" value="Pept_S26A_signal_pept_1"/>
</dbReference>
<dbReference type="InterPro" id="IPR019533">
    <property type="entry name" value="Peptidase_S26"/>
</dbReference>
<evidence type="ECO:0000256" key="4">
    <source>
        <dbReference type="RuleBase" id="RU362042"/>
    </source>
</evidence>
<feature type="compositionally biased region" description="Low complexity" evidence="5">
    <location>
        <begin position="18"/>
        <end position="27"/>
    </location>
</feature>
<feature type="active site" evidence="3">
    <location>
        <position position="106"/>
    </location>
</feature>
<comment type="caution">
    <text evidence="7">The sequence shown here is derived from an EMBL/GenBank/DDBJ whole genome shotgun (WGS) entry which is preliminary data.</text>
</comment>
<comment type="catalytic activity">
    <reaction evidence="4">
        <text>Cleavage of hydrophobic, N-terminal signal or leader sequences from secreted and periplasmic proteins.</text>
        <dbReference type="EC" id="3.4.21.89"/>
    </reaction>
</comment>
<evidence type="ECO:0000256" key="2">
    <source>
        <dbReference type="ARBA" id="ARBA00009370"/>
    </source>
</evidence>
<dbReference type="GO" id="GO:0009003">
    <property type="term" value="F:signal peptidase activity"/>
    <property type="evidence" value="ECO:0007669"/>
    <property type="project" value="UniProtKB-EC"/>
</dbReference>
<dbReference type="PANTHER" id="PTHR43390">
    <property type="entry name" value="SIGNAL PEPTIDASE I"/>
    <property type="match status" value="1"/>
</dbReference>
<dbReference type="NCBIfam" id="TIGR02227">
    <property type="entry name" value="sigpep_I_bact"/>
    <property type="match status" value="1"/>
</dbReference>
<dbReference type="AlphaFoldDB" id="A0A8H9HAY2"/>
<dbReference type="InterPro" id="IPR036286">
    <property type="entry name" value="LexA/Signal_pep-like_sf"/>
</dbReference>
<gene>
    <name evidence="7" type="ORF">GCM10011574_69950</name>
</gene>
<reference evidence="7" key="1">
    <citation type="journal article" date="2014" name="Int. J. Syst. Evol. Microbiol.">
        <title>Complete genome sequence of Corynebacterium casei LMG S-19264T (=DSM 44701T), isolated from a smear-ripened cheese.</title>
        <authorList>
            <consortium name="US DOE Joint Genome Institute (JGI-PGF)"/>
            <person name="Walter F."/>
            <person name="Albersmeier A."/>
            <person name="Kalinowski J."/>
            <person name="Ruckert C."/>
        </authorList>
    </citation>
    <scope>NUCLEOTIDE SEQUENCE</scope>
    <source>
        <strain evidence="7">CGMCC 4.7138</strain>
    </source>
</reference>
<dbReference type="EC" id="3.4.21.89" evidence="4"/>
<organism evidence="7 8">
    <name type="scientific">Microbispora bryophytorum</name>
    <dbReference type="NCBI Taxonomy" id="1460882"/>
    <lineage>
        <taxon>Bacteria</taxon>
        <taxon>Bacillati</taxon>
        <taxon>Actinomycetota</taxon>
        <taxon>Actinomycetes</taxon>
        <taxon>Streptosporangiales</taxon>
        <taxon>Streptosporangiaceae</taxon>
        <taxon>Microbispora</taxon>
    </lineage>
</organism>
<dbReference type="SUPFAM" id="SSF51306">
    <property type="entry name" value="LexA/Signal peptidase"/>
    <property type="match status" value="1"/>
</dbReference>
<evidence type="ECO:0000256" key="3">
    <source>
        <dbReference type="PIRSR" id="PIRSR600223-1"/>
    </source>
</evidence>
<comment type="similarity">
    <text evidence="2 4">Belongs to the peptidase S26 family.</text>
</comment>
<dbReference type="GO" id="GO:0006465">
    <property type="term" value="P:signal peptide processing"/>
    <property type="evidence" value="ECO:0007669"/>
    <property type="project" value="InterPro"/>
</dbReference>
<accession>A0A8H9HAY2</accession>
<dbReference type="GO" id="GO:0004252">
    <property type="term" value="F:serine-type endopeptidase activity"/>
    <property type="evidence" value="ECO:0007669"/>
    <property type="project" value="InterPro"/>
</dbReference>
<feature type="domain" description="Peptidase S26" evidence="6">
    <location>
        <begin position="77"/>
        <end position="239"/>
    </location>
</feature>
<keyword evidence="4" id="KW-0812">Transmembrane</keyword>
<evidence type="ECO:0000256" key="5">
    <source>
        <dbReference type="SAM" id="MobiDB-lite"/>
    </source>
</evidence>
<dbReference type="PRINTS" id="PR00727">
    <property type="entry name" value="LEADERPTASE"/>
</dbReference>
<keyword evidence="4" id="KW-1133">Transmembrane helix</keyword>
<feature type="active site" evidence="3">
    <location>
        <position position="147"/>
    </location>
</feature>
<dbReference type="Gene3D" id="2.10.109.10">
    <property type="entry name" value="Umud Fragment, subunit A"/>
    <property type="match status" value="1"/>
</dbReference>
<keyword evidence="4" id="KW-0472">Membrane</keyword>
<dbReference type="CDD" id="cd06530">
    <property type="entry name" value="S26_SPase_I"/>
    <property type="match status" value="1"/>
</dbReference>
<keyword evidence="4" id="KW-0378">Hydrolase</keyword>
<dbReference type="EMBL" id="BMMN01000024">
    <property type="protein sequence ID" value="GGO31743.1"/>
    <property type="molecule type" value="Genomic_DNA"/>
</dbReference>
<dbReference type="Pfam" id="PF10502">
    <property type="entry name" value="Peptidase_S26"/>
    <property type="match status" value="1"/>
</dbReference>
<dbReference type="PANTHER" id="PTHR43390:SF1">
    <property type="entry name" value="CHLOROPLAST PROCESSING PEPTIDASE"/>
    <property type="match status" value="1"/>
</dbReference>
<evidence type="ECO:0000256" key="1">
    <source>
        <dbReference type="ARBA" id="ARBA00004401"/>
    </source>
</evidence>